<evidence type="ECO:0000256" key="5">
    <source>
        <dbReference type="ARBA" id="ARBA00022692"/>
    </source>
</evidence>
<feature type="transmembrane region" description="Helical" evidence="11">
    <location>
        <begin position="270"/>
        <end position="296"/>
    </location>
</feature>
<comment type="caution">
    <text evidence="12">The sequence shown here is derived from an EMBL/GenBank/DDBJ whole genome shotgun (WGS) entry which is preliminary data.</text>
</comment>
<evidence type="ECO:0000256" key="1">
    <source>
        <dbReference type="ARBA" id="ARBA00004141"/>
    </source>
</evidence>
<comment type="similarity">
    <text evidence="11">Belongs to the SEDS family. MrdB/RodA subfamily.</text>
</comment>
<keyword evidence="5 11" id="KW-0812">Transmembrane</keyword>
<dbReference type="AlphaFoldDB" id="A0A2U2AGB5"/>
<feature type="transmembrane region" description="Helical" evidence="11">
    <location>
        <begin position="84"/>
        <end position="103"/>
    </location>
</feature>
<feature type="transmembrane region" description="Helical" evidence="11">
    <location>
        <begin position="167"/>
        <end position="183"/>
    </location>
</feature>
<dbReference type="GO" id="GO:0015648">
    <property type="term" value="F:lipid-linked peptidoglycan transporter activity"/>
    <property type="evidence" value="ECO:0007669"/>
    <property type="project" value="TreeGrafter"/>
</dbReference>
<keyword evidence="2 11" id="KW-1003">Cell membrane</keyword>
<evidence type="ECO:0000313" key="12">
    <source>
        <dbReference type="EMBL" id="PWD81704.1"/>
    </source>
</evidence>
<dbReference type="HAMAP" id="MF_02079">
    <property type="entry name" value="PGT_RodA"/>
    <property type="match status" value="1"/>
</dbReference>
<keyword evidence="9 11" id="KW-0472">Membrane</keyword>
<evidence type="ECO:0000313" key="13">
    <source>
        <dbReference type="Proteomes" id="UP000245020"/>
    </source>
</evidence>
<comment type="pathway">
    <text evidence="11">Cell wall biogenesis; peptidoglycan biosynthesis.</text>
</comment>
<evidence type="ECO:0000256" key="6">
    <source>
        <dbReference type="ARBA" id="ARBA00022960"/>
    </source>
</evidence>
<evidence type="ECO:0000256" key="10">
    <source>
        <dbReference type="ARBA" id="ARBA00023316"/>
    </source>
</evidence>
<gene>
    <name evidence="11" type="primary">mrdB</name>
    <name evidence="11" type="synonym">rodA</name>
    <name evidence="12" type="ORF">DC083_00455</name>
</gene>
<feature type="transmembrane region" description="Helical" evidence="11">
    <location>
        <begin position="144"/>
        <end position="161"/>
    </location>
</feature>
<name>A0A2U2AGB5_9GAMM</name>
<organism evidence="12 13">
    <name type="scientific">Ignatzschineria ureiclastica</name>
    <dbReference type="NCBI Taxonomy" id="472582"/>
    <lineage>
        <taxon>Bacteria</taxon>
        <taxon>Pseudomonadati</taxon>
        <taxon>Pseudomonadota</taxon>
        <taxon>Gammaproteobacteria</taxon>
        <taxon>Cardiobacteriales</taxon>
        <taxon>Ignatzschineriaceae</taxon>
        <taxon>Ignatzschineria</taxon>
    </lineage>
</organism>
<dbReference type="Pfam" id="PF01098">
    <property type="entry name" value="FTSW_RODA_SPOVE"/>
    <property type="match status" value="1"/>
</dbReference>
<comment type="subcellular location">
    <subcellularLocation>
        <location evidence="11">Cell inner membrane</location>
        <topology evidence="11">Multi-pass membrane protein</topology>
    </subcellularLocation>
    <subcellularLocation>
        <location evidence="1">Membrane</location>
        <topology evidence="1">Multi-pass membrane protein</topology>
    </subcellularLocation>
</comment>
<reference evidence="13" key="1">
    <citation type="submission" date="2018-05" db="EMBL/GenBank/DDBJ databases">
        <title>Ignatzschineria dubaiensis sp. nov., isolated from necrotic foot tissues of dromedaries (Camelus dromedarius) and associated maggots in Dubai, United Arab Emirates.</title>
        <authorList>
            <person name="Tsang C.C."/>
            <person name="Tang J.Y.M."/>
            <person name="Fong J.Y.H."/>
            <person name="Kinne J."/>
            <person name="Lee H.H."/>
            <person name="Joseph M."/>
            <person name="Jose S."/>
            <person name="Schuster R.K."/>
            <person name="Tang Y."/>
            <person name="Sivakumar S."/>
            <person name="Chen J.H.K."/>
            <person name="Teng J.L.L."/>
            <person name="Lau S.K.P."/>
            <person name="Wernery U."/>
            <person name="Woo P.C.Y."/>
        </authorList>
    </citation>
    <scope>NUCLEOTIDE SEQUENCE [LARGE SCALE GENOMIC DNA]</scope>
    <source>
        <strain evidence="13">KCTC 22644</strain>
    </source>
</reference>
<dbReference type="UniPathway" id="UPA00219"/>
<dbReference type="PROSITE" id="PS00428">
    <property type="entry name" value="FTSW_RODA_SPOVE"/>
    <property type="match status" value="1"/>
</dbReference>
<comment type="catalytic activity">
    <reaction evidence="11">
        <text>[GlcNAc-(1-&gt;4)-Mur2Ac(oyl-L-Ala-gamma-D-Glu-L-Lys-D-Ala-D-Ala)](n)-di-trans,octa-cis-undecaprenyl diphosphate + beta-D-GlcNAc-(1-&gt;4)-Mur2Ac(oyl-L-Ala-gamma-D-Glu-L-Lys-D-Ala-D-Ala)-di-trans,octa-cis-undecaprenyl diphosphate = [GlcNAc-(1-&gt;4)-Mur2Ac(oyl-L-Ala-gamma-D-Glu-L-Lys-D-Ala-D-Ala)](n+1)-di-trans,octa-cis-undecaprenyl diphosphate + di-trans,octa-cis-undecaprenyl diphosphate + H(+)</text>
        <dbReference type="Rhea" id="RHEA:23708"/>
        <dbReference type="Rhea" id="RHEA-COMP:9602"/>
        <dbReference type="Rhea" id="RHEA-COMP:9603"/>
        <dbReference type="ChEBI" id="CHEBI:15378"/>
        <dbReference type="ChEBI" id="CHEBI:58405"/>
        <dbReference type="ChEBI" id="CHEBI:60033"/>
        <dbReference type="ChEBI" id="CHEBI:78435"/>
        <dbReference type="EC" id="2.4.99.28"/>
    </reaction>
</comment>
<feature type="transmembrane region" description="Helical" evidence="11">
    <location>
        <begin position="20"/>
        <end position="45"/>
    </location>
</feature>
<dbReference type="EC" id="2.4.99.28" evidence="11"/>
<dbReference type="GO" id="GO:0009252">
    <property type="term" value="P:peptidoglycan biosynthetic process"/>
    <property type="evidence" value="ECO:0007669"/>
    <property type="project" value="UniProtKB-UniRule"/>
</dbReference>
<dbReference type="OrthoDB" id="9768187at2"/>
<keyword evidence="4 11" id="KW-0808">Transferase</keyword>
<keyword evidence="13" id="KW-1185">Reference proteome</keyword>
<dbReference type="EMBL" id="QEWQ01000001">
    <property type="protein sequence ID" value="PWD81704.1"/>
    <property type="molecule type" value="Genomic_DNA"/>
</dbReference>
<feature type="transmembrane region" description="Helical" evidence="11">
    <location>
        <begin position="308"/>
        <end position="327"/>
    </location>
</feature>
<keyword evidence="7 11" id="KW-0573">Peptidoglycan synthesis</keyword>
<evidence type="ECO:0000256" key="9">
    <source>
        <dbReference type="ARBA" id="ARBA00023136"/>
    </source>
</evidence>
<evidence type="ECO:0000256" key="2">
    <source>
        <dbReference type="ARBA" id="ARBA00022475"/>
    </source>
</evidence>
<keyword evidence="3 11" id="KW-0328">Glycosyltransferase</keyword>
<dbReference type="GO" id="GO:0008360">
    <property type="term" value="P:regulation of cell shape"/>
    <property type="evidence" value="ECO:0007669"/>
    <property type="project" value="UniProtKB-KW"/>
</dbReference>
<protein>
    <recommendedName>
        <fullName evidence="11">Peptidoglycan glycosyltransferase MrdB</fullName>
        <shortName evidence="11">PGT</shortName>
        <ecNumber evidence="11">2.4.99.28</ecNumber>
    </recommendedName>
    <alternativeName>
        <fullName evidence="11">Cell elongation protein RodA</fullName>
    </alternativeName>
    <alternativeName>
        <fullName evidence="11">Cell wall polymerase</fullName>
    </alternativeName>
    <alternativeName>
        <fullName evidence="11">Peptidoglycan polymerase</fullName>
        <shortName evidence="11">PG polymerase</shortName>
    </alternativeName>
</protein>
<dbReference type="PANTHER" id="PTHR30474">
    <property type="entry name" value="CELL CYCLE PROTEIN"/>
    <property type="match status" value="1"/>
</dbReference>
<sequence length="378" mass="42028">MKYEELYHTEEVKPKGLLTFFHLDTVLTFLISMLTLFSILVLYSASNHNMAYVTSQALKIGGGFVLMIIIAFIPPARIKQLTPLFYIFALLLLTAVIFIGVEANGAHRWIDLKVIRFQPSEIAKLAVPMMVAYYLHKTNLPPKLINIVGSLILIGIPFALIFMQPDLGTALIILFSGLAALFLAGIQWRYIFIATVSVAIAIPSMWFFGMKEYQKDRVITFLNPESDPLGKGYQIIQSKIAIGSGGIYGKGWQNSTQVSLQFLPEATTDFIYAIIGEEFGLIGTSFLIIVYLLIIWRGLYIALHARDSYFQLVGGAICLVFFFYVFVNTGMVSGILPVVGVPLPFVSYGGTAIMTLFVSFGILMNIYSHPASITKRIQ</sequence>
<evidence type="ECO:0000256" key="3">
    <source>
        <dbReference type="ARBA" id="ARBA00022676"/>
    </source>
</evidence>
<dbReference type="GO" id="GO:0032153">
    <property type="term" value="C:cell division site"/>
    <property type="evidence" value="ECO:0007669"/>
    <property type="project" value="TreeGrafter"/>
</dbReference>
<dbReference type="PANTHER" id="PTHR30474:SF1">
    <property type="entry name" value="PEPTIDOGLYCAN GLYCOSYLTRANSFERASE MRDB"/>
    <property type="match status" value="1"/>
</dbReference>
<evidence type="ECO:0000256" key="8">
    <source>
        <dbReference type="ARBA" id="ARBA00022989"/>
    </source>
</evidence>
<feature type="transmembrane region" description="Helical" evidence="11">
    <location>
        <begin position="347"/>
        <end position="367"/>
    </location>
</feature>
<dbReference type="InterPro" id="IPR001182">
    <property type="entry name" value="FtsW/RodA"/>
</dbReference>
<evidence type="ECO:0000256" key="7">
    <source>
        <dbReference type="ARBA" id="ARBA00022984"/>
    </source>
</evidence>
<dbReference type="NCBIfam" id="TIGR02210">
    <property type="entry name" value="rodA_shape"/>
    <property type="match status" value="1"/>
</dbReference>
<keyword evidence="10 11" id="KW-0961">Cell wall biogenesis/degradation</keyword>
<keyword evidence="6 11" id="KW-0133">Cell shape</keyword>
<evidence type="ECO:0000256" key="11">
    <source>
        <dbReference type="HAMAP-Rule" id="MF_02079"/>
    </source>
</evidence>
<dbReference type="GO" id="GO:0071555">
    <property type="term" value="P:cell wall organization"/>
    <property type="evidence" value="ECO:0007669"/>
    <property type="project" value="UniProtKB-KW"/>
</dbReference>
<proteinExistence type="inferred from homology"/>
<dbReference type="RefSeq" id="WP_109188336.1">
    <property type="nucleotide sequence ID" value="NZ_BMYA01000001.1"/>
</dbReference>
<dbReference type="GO" id="GO:0051301">
    <property type="term" value="P:cell division"/>
    <property type="evidence" value="ECO:0007669"/>
    <property type="project" value="InterPro"/>
</dbReference>
<comment type="function">
    <text evidence="11">Peptidoglycan polymerase that is essential for cell wall elongation.</text>
</comment>
<keyword evidence="11" id="KW-0997">Cell inner membrane</keyword>
<accession>A0A2U2AGB5</accession>
<feature type="transmembrane region" description="Helical" evidence="11">
    <location>
        <begin position="57"/>
        <end position="78"/>
    </location>
</feature>
<feature type="transmembrane region" description="Helical" evidence="11">
    <location>
        <begin position="190"/>
        <end position="208"/>
    </location>
</feature>
<evidence type="ECO:0000256" key="4">
    <source>
        <dbReference type="ARBA" id="ARBA00022679"/>
    </source>
</evidence>
<dbReference type="GO" id="GO:0008955">
    <property type="term" value="F:peptidoglycan glycosyltransferase activity"/>
    <property type="evidence" value="ECO:0007669"/>
    <property type="project" value="UniProtKB-UniRule"/>
</dbReference>
<dbReference type="InterPro" id="IPR018365">
    <property type="entry name" value="Cell_cycle_FtsW-rel_CS"/>
</dbReference>
<keyword evidence="8 11" id="KW-1133">Transmembrane helix</keyword>
<dbReference type="InterPro" id="IPR011923">
    <property type="entry name" value="RodA/MrdB"/>
</dbReference>
<dbReference type="GO" id="GO:0005886">
    <property type="term" value="C:plasma membrane"/>
    <property type="evidence" value="ECO:0007669"/>
    <property type="project" value="UniProtKB-SubCell"/>
</dbReference>
<dbReference type="Proteomes" id="UP000245020">
    <property type="component" value="Unassembled WGS sequence"/>
</dbReference>